<comment type="subcellular location">
    <subcellularLocation>
        <location evidence="1">Cell membrane</location>
        <topology evidence="1">Multi-pass membrane protein</topology>
    </subcellularLocation>
</comment>
<organism evidence="9">
    <name type="scientific">uncultured Acidimicrobiales bacterium</name>
    <dbReference type="NCBI Taxonomy" id="310071"/>
    <lineage>
        <taxon>Bacteria</taxon>
        <taxon>Bacillati</taxon>
        <taxon>Actinomycetota</taxon>
        <taxon>Acidimicrobiia</taxon>
        <taxon>Acidimicrobiales</taxon>
        <taxon>environmental samples</taxon>
    </lineage>
</organism>
<feature type="transmembrane region" description="Helical" evidence="7">
    <location>
        <begin position="12"/>
        <end position="30"/>
    </location>
</feature>
<dbReference type="AlphaFoldDB" id="A0A6J4IEU5"/>
<evidence type="ECO:0000256" key="5">
    <source>
        <dbReference type="ARBA" id="ARBA00022989"/>
    </source>
</evidence>
<keyword evidence="6 7" id="KW-0472">Membrane</keyword>
<evidence type="ECO:0000256" key="4">
    <source>
        <dbReference type="ARBA" id="ARBA00022692"/>
    </source>
</evidence>
<evidence type="ECO:0000313" key="9">
    <source>
        <dbReference type="EMBL" id="CAA9250120.1"/>
    </source>
</evidence>
<protein>
    <recommendedName>
        <fullName evidence="8">Na+/H+ antiporter MnhB subunit-related protein domain-containing protein</fullName>
    </recommendedName>
</protein>
<keyword evidence="4 7" id="KW-0812">Transmembrane</keyword>
<evidence type="ECO:0000256" key="7">
    <source>
        <dbReference type="SAM" id="Phobius"/>
    </source>
</evidence>
<dbReference type="InterPro" id="IPR007182">
    <property type="entry name" value="MnhB"/>
</dbReference>
<keyword evidence="5 7" id="KW-1133">Transmembrane helix</keyword>
<evidence type="ECO:0000256" key="3">
    <source>
        <dbReference type="ARBA" id="ARBA00022475"/>
    </source>
</evidence>
<dbReference type="PANTHER" id="PTHR33932:SF4">
    <property type="entry name" value="NA(+)_H(+) ANTIPORTER SUBUNIT B"/>
    <property type="match status" value="1"/>
</dbReference>
<accession>A0A6J4IEU5</accession>
<reference evidence="9" key="1">
    <citation type="submission" date="2020-02" db="EMBL/GenBank/DDBJ databases">
        <authorList>
            <person name="Meier V. D."/>
        </authorList>
    </citation>
    <scope>NUCLEOTIDE SEQUENCE</scope>
    <source>
        <strain evidence="9">AVDCRST_MAG20</strain>
    </source>
</reference>
<evidence type="ECO:0000256" key="1">
    <source>
        <dbReference type="ARBA" id="ARBA00004651"/>
    </source>
</evidence>
<feature type="transmembrane region" description="Helical" evidence="7">
    <location>
        <begin position="36"/>
        <end position="54"/>
    </location>
</feature>
<feature type="transmembrane region" description="Helical" evidence="7">
    <location>
        <begin position="119"/>
        <end position="138"/>
    </location>
</feature>
<dbReference type="Pfam" id="PF04039">
    <property type="entry name" value="MnhB"/>
    <property type="match status" value="1"/>
</dbReference>
<dbReference type="GO" id="GO:0005886">
    <property type="term" value="C:plasma membrane"/>
    <property type="evidence" value="ECO:0007669"/>
    <property type="project" value="UniProtKB-SubCell"/>
</dbReference>
<dbReference type="InterPro" id="IPR050622">
    <property type="entry name" value="CPA3_antiporter_subunitB"/>
</dbReference>
<proteinExistence type="inferred from homology"/>
<sequence>MGERSLLLDVGIRAVFHTALLFGVFLLFAGHNAPGGGFIGGLVTAAAFVLRFVGDPDGEQGRPLPFHPTTLLGGGLALAVLTGVAAWLFGGDLLESGKATLDLPLVGDVKVTSALPFDIGVYLVVVGLVGTVLTTLGTEREQRS</sequence>
<feature type="domain" description="Na+/H+ antiporter MnhB subunit-related protein" evidence="8">
    <location>
        <begin position="8"/>
        <end position="129"/>
    </location>
</feature>
<evidence type="ECO:0000256" key="2">
    <source>
        <dbReference type="ARBA" id="ARBA00009425"/>
    </source>
</evidence>
<dbReference type="EMBL" id="CADCSY010000096">
    <property type="protein sequence ID" value="CAA9250120.1"/>
    <property type="molecule type" value="Genomic_DNA"/>
</dbReference>
<feature type="transmembrane region" description="Helical" evidence="7">
    <location>
        <begin position="66"/>
        <end position="89"/>
    </location>
</feature>
<keyword evidence="3" id="KW-1003">Cell membrane</keyword>
<comment type="similarity">
    <text evidence="2">Belongs to the CPA3 antiporters (TC 2.A.63) subunit B family.</text>
</comment>
<evidence type="ECO:0000256" key="6">
    <source>
        <dbReference type="ARBA" id="ARBA00023136"/>
    </source>
</evidence>
<name>A0A6J4IEU5_9ACTN</name>
<dbReference type="PANTHER" id="PTHR33932">
    <property type="entry name" value="NA(+)/H(+) ANTIPORTER SUBUNIT B"/>
    <property type="match status" value="1"/>
</dbReference>
<gene>
    <name evidence="9" type="ORF">AVDCRST_MAG20-2091</name>
</gene>
<evidence type="ECO:0000259" key="8">
    <source>
        <dbReference type="Pfam" id="PF04039"/>
    </source>
</evidence>